<evidence type="ECO:0000256" key="1">
    <source>
        <dbReference type="ARBA" id="ARBA00022691"/>
    </source>
</evidence>
<dbReference type="InterPro" id="IPR036414">
    <property type="entry name" value="YaeB_N_sf"/>
</dbReference>
<evidence type="ECO:0000313" key="4">
    <source>
        <dbReference type="EMBL" id="RAG81700.1"/>
    </source>
</evidence>
<accession>A0A2X0K306</accession>
<dbReference type="CDD" id="cd09281">
    <property type="entry name" value="UPF0066"/>
    <property type="match status" value="1"/>
</dbReference>
<organism evidence="4 5">
    <name type="scientific">Streptacidiphilus pinicola</name>
    <dbReference type="NCBI Taxonomy" id="2219663"/>
    <lineage>
        <taxon>Bacteria</taxon>
        <taxon>Bacillati</taxon>
        <taxon>Actinomycetota</taxon>
        <taxon>Actinomycetes</taxon>
        <taxon>Kitasatosporales</taxon>
        <taxon>Streptomycetaceae</taxon>
        <taxon>Streptacidiphilus</taxon>
    </lineage>
</organism>
<keyword evidence="1" id="KW-0949">S-adenosyl-L-methionine</keyword>
<name>A0A2X0K306_9ACTN</name>
<keyword evidence="5" id="KW-1185">Reference proteome</keyword>
<proteinExistence type="inferred from homology"/>
<dbReference type="EMBL" id="QKYN01000144">
    <property type="protein sequence ID" value="RAG81700.1"/>
    <property type="molecule type" value="Genomic_DNA"/>
</dbReference>
<dbReference type="GO" id="GO:0008168">
    <property type="term" value="F:methyltransferase activity"/>
    <property type="evidence" value="ECO:0007669"/>
    <property type="project" value="UniProtKB-KW"/>
</dbReference>
<evidence type="ECO:0000259" key="3">
    <source>
        <dbReference type="PROSITE" id="PS51668"/>
    </source>
</evidence>
<dbReference type="PANTHER" id="PTHR12818:SF0">
    <property type="entry name" value="TRNA (ADENINE(37)-N6)-METHYLTRANSFERASE"/>
    <property type="match status" value="1"/>
</dbReference>
<dbReference type="AlphaFoldDB" id="A0A2X0K306"/>
<dbReference type="SUPFAM" id="SSF118196">
    <property type="entry name" value="YaeB-like"/>
    <property type="match status" value="1"/>
</dbReference>
<dbReference type="Pfam" id="PF01980">
    <property type="entry name" value="TrmO_N"/>
    <property type="match status" value="1"/>
</dbReference>
<dbReference type="InterPro" id="IPR023370">
    <property type="entry name" value="TrmO-like_N"/>
</dbReference>
<dbReference type="PROSITE" id="PS51668">
    <property type="entry name" value="TSAA_2"/>
    <property type="match status" value="1"/>
</dbReference>
<dbReference type="InterPro" id="IPR040372">
    <property type="entry name" value="YaeB-like"/>
</dbReference>
<keyword evidence="4" id="KW-0808">Transferase</keyword>
<evidence type="ECO:0000256" key="2">
    <source>
        <dbReference type="ARBA" id="ARBA00033753"/>
    </source>
</evidence>
<protein>
    <submittedName>
        <fullName evidence="4">tRNA (N6-threonylcarbamoyladenosine(37)-N6)-methyltransferase TrmO</fullName>
    </submittedName>
</protein>
<dbReference type="GO" id="GO:0032259">
    <property type="term" value="P:methylation"/>
    <property type="evidence" value="ECO:0007669"/>
    <property type="project" value="UniProtKB-KW"/>
</dbReference>
<sequence length="158" mass="17547">MSSEPIVPLTPVGHVVGGRDEVRDDHWGSVTAVIRLDADRYGPEALAGLGDFSHLEVVFQFHLVPEARVETGARRPRGREDWPLVGIFAQRGKNRPNRLGVSRCELVRIDGLDVHVRGLDAVAGTPVLDLKPWMDEFGPRGGTRQPAWATELMGEYYR</sequence>
<evidence type="ECO:0000313" key="5">
    <source>
        <dbReference type="Proteomes" id="UP000248889"/>
    </source>
</evidence>
<keyword evidence="4" id="KW-0489">Methyltransferase</keyword>
<dbReference type="Proteomes" id="UP000248889">
    <property type="component" value="Unassembled WGS sequence"/>
</dbReference>
<reference evidence="4 5" key="1">
    <citation type="submission" date="2018-06" db="EMBL/GenBank/DDBJ databases">
        <title>Streptacidiphilus pinicola sp. nov., isolated from pine grove soil.</title>
        <authorList>
            <person name="Roh S.G."/>
            <person name="Park S."/>
            <person name="Kim M.-K."/>
            <person name="Yun B.-R."/>
            <person name="Park J."/>
            <person name="Kim M.J."/>
            <person name="Kim Y.S."/>
            <person name="Kim S.B."/>
        </authorList>
    </citation>
    <scope>NUCLEOTIDE SEQUENCE [LARGE SCALE GENOMIC DNA]</scope>
    <source>
        <strain evidence="4 5">MMS16-CNU450</strain>
    </source>
</reference>
<dbReference type="OrthoDB" id="9804309at2"/>
<comment type="caution">
    <text evidence="4">The sequence shown here is derived from an EMBL/GenBank/DDBJ whole genome shotgun (WGS) entry which is preliminary data.</text>
</comment>
<dbReference type="RefSeq" id="WP_111506654.1">
    <property type="nucleotide sequence ID" value="NZ_QKYN01000144.1"/>
</dbReference>
<dbReference type="InterPro" id="IPR036413">
    <property type="entry name" value="YaeB-like_sf"/>
</dbReference>
<gene>
    <name evidence="4" type="ORF">DN069_31520</name>
</gene>
<feature type="domain" description="TsaA-like" evidence="3">
    <location>
        <begin position="9"/>
        <end position="142"/>
    </location>
</feature>
<dbReference type="Gene3D" id="2.40.30.70">
    <property type="entry name" value="YaeB-like"/>
    <property type="match status" value="1"/>
</dbReference>
<comment type="similarity">
    <text evidence="2">Belongs to the tRNA methyltransferase O family.</text>
</comment>
<dbReference type="PANTHER" id="PTHR12818">
    <property type="entry name" value="TRNA (ADENINE(37)-N6)-METHYLTRANSFERASE"/>
    <property type="match status" value="1"/>
</dbReference>